<dbReference type="AlphaFoldDB" id="A0A348G443"/>
<accession>A0A348G443</accession>
<evidence type="ECO:0000313" key="2">
    <source>
        <dbReference type="EMBL" id="BBF94326.1"/>
    </source>
</evidence>
<keyword evidence="3" id="KW-1185">Reference proteome</keyword>
<feature type="region of interest" description="Disordered" evidence="1">
    <location>
        <begin position="114"/>
        <end position="139"/>
    </location>
</feature>
<protein>
    <recommendedName>
        <fullName evidence="4">BrnA antitoxin of type II toxin-antitoxin system</fullName>
    </recommendedName>
</protein>
<dbReference type="KEGG" id="blag:BLTE_30110"/>
<sequence>MDHREQIVRLVSLLPDGEYVVELPDGRLEKRKSETDWDRVSKMTDAETEALVADDPDWQDFRDIDWSKAEVVVPANKVPISIRLDPDVLDFFKAAGPGYQKRINAVLRAYMRAQTPKPARSAGTPARATKTKPNPKTGT</sequence>
<dbReference type="EMBL" id="AP018907">
    <property type="protein sequence ID" value="BBF94326.1"/>
    <property type="molecule type" value="Genomic_DNA"/>
</dbReference>
<dbReference type="Pfam" id="PF14384">
    <property type="entry name" value="BrnA_antitoxin"/>
    <property type="match status" value="1"/>
</dbReference>
<reference evidence="2 3" key="1">
    <citation type="submission" date="2018-08" db="EMBL/GenBank/DDBJ databases">
        <title>Complete genome sequencing of Blastochloris tepida GI.</title>
        <authorList>
            <person name="Tsukatani Y."/>
            <person name="Mori H."/>
        </authorList>
    </citation>
    <scope>NUCLEOTIDE SEQUENCE [LARGE SCALE GENOMIC DNA]</scope>
    <source>
        <strain evidence="2 3">GI</strain>
    </source>
</reference>
<name>A0A348G443_9HYPH</name>
<dbReference type="InterPro" id="IPR025528">
    <property type="entry name" value="BrnA_antitoxin"/>
</dbReference>
<evidence type="ECO:0008006" key="4">
    <source>
        <dbReference type="Google" id="ProtNLM"/>
    </source>
</evidence>
<organism evidence="2 3">
    <name type="scientific">Blastochloris tepida</name>
    <dbReference type="NCBI Taxonomy" id="2233851"/>
    <lineage>
        <taxon>Bacteria</taxon>
        <taxon>Pseudomonadati</taxon>
        <taxon>Pseudomonadota</taxon>
        <taxon>Alphaproteobacteria</taxon>
        <taxon>Hyphomicrobiales</taxon>
        <taxon>Blastochloridaceae</taxon>
        <taxon>Blastochloris</taxon>
    </lineage>
</organism>
<evidence type="ECO:0000256" key="1">
    <source>
        <dbReference type="SAM" id="MobiDB-lite"/>
    </source>
</evidence>
<gene>
    <name evidence="2" type="ORF">BLTE_30110</name>
</gene>
<dbReference type="Proteomes" id="UP000266934">
    <property type="component" value="Chromosome"/>
</dbReference>
<dbReference type="RefSeq" id="WP_244600010.1">
    <property type="nucleotide sequence ID" value="NZ_AP018907.1"/>
</dbReference>
<evidence type="ECO:0000313" key="3">
    <source>
        <dbReference type="Proteomes" id="UP000266934"/>
    </source>
</evidence>
<proteinExistence type="predicted"/>